<dbReference type="Proteomes" id="UP000009340">
    <property type="component" value="Unassembled WGS sequence"/>
</dbReference>
<evidence type="ECO:0000256" key="3">
    <source>
        <dbReference type="ARBA" id="ARBA00022475"/>
    </source>
</evidence>
<feature type="transmembrane region" description="Helical" evidence="7">
    <location>
        <begin position="52"/>
        <end position="72"/>
    </location>
</feature>
<feature type="transmembrane region" description="Helical" evidence="7">
    <location>
        <begin position="12"/>
        <end position="32"/>
    </location>
</feature>
<sequence>MNSMLFDLPTFFKFFIGLFALVNPVGIIPVFISMTSYQTAVARNKTNLTANLSVAIILWTSLFLGDAILQVFGISIDSFRIAGGILVVTIAMSMISGKLGEDKQNKQEKSETAIRESIGVVPLALPLMAGPGAISSTIVWGTRYHSWQYLIGFTLAIALFAACCWGVFRLAPWLVRLLGQTGINVITRIMGLLLMALGIEFIVTGIKALFPGLVS</sequence>
<keyword evidence="5 7" id="KW-1133">Transmembrane helix</keyword>
<dbReference type="NCBIfam" id="TIGR00427">
    <property type="entry name" value="NAAT family transporter"/>
    <property type="match status" value="1"/>
</dbReference>
<feature type="transmembrane region" description="Helical" evidence="7">
    <location>
        <begin position="78"/>
        <end position="97"/>
    </location>
</feature>
<evidence type="ECO:0000256" key="7">
    <source>
        <dbReference type="RuleBase" id="RU362048"/>
    </source>
</evidence>
<gene>
    <name evidence="8" type="ORF">BN137_2379</name>
</gene>
<dbReference type="EMBL" id="CAKW01000084">
    <property type="protein sequence ID" value="CCJ73008.1"/>
    <property type="molecule type" value="Genomic_DNA"/>
</dbReference>
<dbReference type="AlphaFoldDB" id="K8A0V4"/>
<comment type="caution">
    <text evidence="8">The sequence shown here is derived from an EMBL/GenBank/DDBJ whole genome shotgun (WGS) entry which is preliminary data.</text>
</comment>
<evidence type="ECO:0000313" key="8">
    <source>
        <dbReference type="EMBL" id="CCJ73008.1"/>
    </source>
</evidence>
<evidence type="ECO:0000256" key="6">
    <source>
        <dbReference type="ARBA" id="ARBA00023136"/>
    </source>
</evidence>
<evidence type="ECO:0000313" key="9">
    <source>
        <dbReference type="Proteomes" id="UP000009340"/>
    </source>
</evidence>
<evidence type="ECO:0000256" key="5">
    <source>
        <dbReference type="ARBA" id="ARBA00022989"/>
    </source>
</evidence>
<keyword evidence="3" id="KW-1003">Cell membrane</keyword>
<evidence type="ECO:0000256" key="2">
    <source>
        <dbReference type="ARBA" id="ARBA00009784"/>
    </source>
</evidence>
<dbReference type="eggNOG" id="COG2095">
    <property type="taxonomic scope" value="Bacteria"/>
</dbReference>
<proteinExistence type="inferred from homology"/>
<dbReference type="PANTHER" id="PTHR33508">
    <property type="entry name" value="UPF0056 MEMBRANE PROTEIN YHCE"/>
    <property type="match status" value="1"/>
</dbReference>
<comment type="similarity">
    <text evidence="2 7">Belongs to the UPF0056 (MarC) family.</text>
</comment>
<dbReference type="PANTHER" id="PTHR33508:SF1">
    <property type="entry name" value="UPF0056 MEMBRANE PROTEIN YHCE"/>
    <property type="match status" value="1"/>
</dbReference>
<dbReference type="GO" id="GO:0005886">
    <property type="term" value="C:plasma membrane"/>
    <property type="evidence" value="ECO:0007669"/>
    <property type="project" value="UniProtKB-SubCell"/>
</dbReference>
<feature type="transmembrane region" description="Helical" evidence="7">
    <location>
        <begin position="189"/>
        <end position="210"/>
    </location>
</feature>
<name>K8A0V4_9ENTR</name>
<keyword evidence="4 7" id="KW-0812">Transmembrane</keyword>
<evidence type="ECO:0000256" key="4">
    <source>
        <dbReference type="ARBA" id="ARBA00022692"/>
    </source>
</evidence>
<protein>
    <recommendedName>
        <fullName evidence="7">UPF0056 membrane protein</fullName>
    </recommendedName>
</protein>
<feature type="transmembrane region" description="Helical" evidence="7">
    <location>
        <begin position="118"/>
        <end position="141"/>
    </location>
</feature>
<dbReference type="Pfam" id="PF01914">
    <property type="entry name" value="MarC"/>
    <property type="match status" value="1"/>
</dbReference>
<evidence type="ECO:0000256" key="1">
    <source>
        <dbReference type="ARBA" id="ARBA00004651"/>
    </source>
</evidence>
<feature type="transmembrane region" description="Helical" evidence="7">
    <location>
        <begin position="147"/>
        <end position="168"/>
    </location>
</feature>
<organism evidence="8 9">
    <name type="scientific">Cronobacter condimenti 1330</name>
    <dbReference type="NCBI Taxonomy" id="1073999"/>
    <lineage>
        <taxon>Bacteria</taxon>
        <taxon>Pseudomonadati</taxon>
        <taxon>Pseudomonadota</taxon>
        <taxon>Gammaproteobacteria</taxon>
        <taxon>Enterobacterales</taxon>
        <taxon>Enterobacteriaceae</taxon>
        <taxon>Cronobacter</taxon>
    </lineage>
</organism>
<keyword evidence="6 7" id="KW-0472">Membrane</keyword>
<dbReference type="InterPro" id="IPR002771">
    <property type="entry name" value="Multi_antbiot-R_MarC"/>
</dbReference>
<reference evidence="8" key="1">
    <citation type="submission" date="2012-07" db="EMBL/GenBank/DDBJ databases">
        <authorList>
            <person name="Cummings C."/>
        </authorList>
    </citation>
    <scope>NUCLEOTIDE SEQUENCE</scope>
    <source>
        <strain evidence="8">1330</strain>
    </source>
</reference>
<comment type="subcellular location">
    <subcellularLocation>
        <location evidence="1 7">Cell membrane</location>
        <topology evidence="1 7">Multi-pass membrane protein</topology>
    </subcellularLocation>
</comment>
<dbReference type="NCBIfam" id="NF008320">
    <property type="entry name" value="PRK11111.1"/>
    <property type="match status" value="1"/>
</dbReference>
<accession>K8A0V4</accession>